<evidence type="ECO:0000256" key="1">
    <source>
        <dbReference type="SAM" id="MobiDB-lite"/>
    </source>
</evidence>
<dbReference type="EMBL" id="MCGO01000012">
    <property type="protein sequence ID" value="ORY48142.1"/>
    <property type="molecule type" value="Genomic_DNA"/>
</dbReference>
<sequence>MHRVLADHLRQGKSGAVSSSASSPIEVDVPRLARLAGLSLSDAEAAAVSHDVAQLVGWVQLRPDAAAEAKLAQTPPLVSFAADAARPFVPADFAEPGSVSDPTRSLLAFSHAVEQSAGLYIVRPPSHSNE</sequence>
<dbReference type="Proteomes" id="UP000193642">
    <property type="component" value="Unassembled WGS sequence"/>
</dbReference>
<proteinExistence type="predicted"/>
<accession>A0A1Y2CMA8</accession>
<feature type="compositionally biased region" description="Basic and acidic residues" evidence="1">
    <location>
        <begin position="1"/>
        <end position="10"/>
    </location>
</feature>
<evidence type="ECO:0000313" key="3">
    <source>
        <dbReference type="Proteomes" id="UP000193642"/>
    </source>
</evidence>
<keyword evidence="3" id="KW-1185">Reference proteome</keyword>
<name>A0A1Y2CMA8_9FUNG</name>
<reference evidence="2 3" key="1">
    <citation type="submission" date="2016-07" db="EMBL/GenBank/DDBJ databases">
        <title>Pervasive Adenine N6-methylation of Active Genes in Fungi.</title>
        <authorList>
            <consortium name="DOE Joint Genome Institute"/>
            <person name="Mondo S.J."/>
            <person name="Dannebaum R.O."/>
            <person name="Kuo R.C."/>
            <person name="Labutti K."/>
            <person name="Haridas S."/>
            <person name="Kuo A."/>
            <person name="Salamov A."/>
            <person name="Ahrendt S.R."/>
            <person name="Lipzen A."/>
            <person name="Sullivan W."/>
            <person name="Andreopoulos W.B."/>
            <person name="Clum A."/>
            <person name="Lindquist E."/>
            <person name="Daum C."/>
            <person name="Ramamoorthy G.K."/>
            <person name="Gryganskyi A."/>
            <person name="Culley D."/>
            <person name="Magnuson J.K."/>
            <person name="James T.Y."/>
            <person name="O'Malley M.A."/>
            <person name="Stajich J.E."/>
            <person name="Spatafora J.W."/>
            <person name="Visel A."/>
            <person name="Grigoriev I.V."/>
        </authorList>
    </citation>
    <scope>NUCLEOTIDE SEQUENCE [LARGE SCALE GENOMIC DNA]</scope>
    <source>
        <strain evidence="2 3">JEL800</strain>
    </source>
</reference>
<gene>
    <name evidence="2" type="ORF">BCR33DRAFT_714564</name>
</gene>
<protein>
    <submittedName>
        <fullName evidence="2">Uncharacterized protein</fullName>
    </submittedName>
</protein>
<evidence type="ECO:0000313" key="2">
    <source>
        <dbReference type="EMBL" id="ORY48142.1"/>
    </source>
</evidence>
<comment type="caution">
    <text evidence="2">The sequence shown here is derived from an EMBL/GenBank/DDBJ whole genome shotgun (WGS) entry which is preliminary data.</text>
</comment>
<feature type="region of interest" description="Disordered" evidence="1">
    <location>
        <begin position="1"/>
        <end position="21"/>
    </location>
</feature>
<organism evidence="2 3">
    <name type="scientific">Rhizoclosmatium globosum</name>
    <dbReference type="NCBI Taxonomy" id="329046"/>
    <lineage>
        <taxon>Eukaryota</taxon>
        <taxon>Fungi</taxon>
        <taxon>Fungi incertae sedis</taxon>
        <taxon>Chytridiomycota</taxon>
        <taxon>Chytridiomycota incertae sedis</taxon>
        <taxon>Chytridiomycetes</taxon>
        <taxon>Chytridiales</taxon>
        <taxon>Chytriomycetaceae</taxon>
        <taxon>Rhizoclosmatium</taxon>
    </lineage>
</organism>
<dbReference type="AlphaFoldDB" id="A0A1Y2CMA8"/>